<evidence type="ECO:0000256" key="3">
    <source>
        <dbReference type="ARBA" id="ARBA00006432"/>
    </source>
</evidence>
<dbReference type="GO" id="GO:0071897">
    <property type="term" value="P:DNA biosynthetic process"/>
    <property type="evidence" value="ECO:0007669"/>
    <property type="project" value="UniProtKB-ARBA"/>
</dbReference>
<dbReference type="AlphaFoldDB" id="A0A8J6LG87"/>
<evidence type="ECO:0000313" key="19">
    <source>
        <dbReference type="Proteomes" id="UP000719412"/>
    </source>
</evidence>
<evidence type="ECO:0000256" key="2">
    <source>
        <dbReference type="ARBA" id="ARBA00004275"/>
    </source>
</evidence>
<dbReference type="EC" id="1.13.12.7" evidence="4"/>
<keyword evidence="14" id="KW-0599">Photoprotein</keyword>
<dbReference type="InterPro" id="IPR004119">
    <property type="entry name" value="EcKL"/>
</dbReference>
<evidence type="ECO:0000256" key="6">
    <source>
        <dbReference type="ARBA" id="ARBA00022723"/>
    </source>
</evidence>
<feature type="compositionally biased region" description="Polar residues" evidence="16">
    <location>
        <begin position="971"/>
        <end position="987"/>
    </location>
</feature>
<dbReference type="GO" id="GO:0016405">
    <property type="term" value="F:CoA-ligase activity"/>
    <property type="evidence" value="ECO:0007669"/>
    <property type="project" value="TreeGrafter"/>
</dbReference>
<dbReference type="Pfam" id="PF02958">
    <property type="entry name" value="EcKL"/>
    <property type="match status" value="1"/>
</dbReference>
<dbReference type="SUPFAM" id="SSF56672">
    <property type="entry name" value="DNA/RNA polymerases"/>
    <property type="match status" value="1"/>
</dbReference>
<keyword evidence="11" id="KW-0503">Monooxygenase</keyword>
<protein>
    <recommendedName>
        <fullName evidence="5">Luciferin 4-monooxygenase</fullName>
        <ecNumber evidence="4">1.13.12.7</ecNumber>
    </recommendedName>
</protein>
<dbReference type="Pfam" id="PF00078">
    <property type="entry name" value="RVT_1"/>
    <property type="match status" value="1"/>
</dbReference>
<dbReference type="GO" id="GO:0004497">
    <property type="term" value="F:monooxygenase activity"/>
    <property type="evidence" value="ECO:0007669"/>
    <property type="project" value="UniProtKB-KW"/>
</dbReference>
<dbReference type="SUPFAM" id="SSF56801">
    <property type="entry name" value="Acetyl-CoA synthetase-like"/>
    <property type="match status" value="1"/>
</dbReference>
<dbReference type="Gene3D" id="3.30.300.30">
    <property type="match status" value="1"/>
</dbReference>
<evidence type="ECO:0000256" key="13">
    <source>
        <dbReference type="ARBA" id="ARBA00023223"/>
    </source>
</evidence>
<dbReference type="Pfam" id="PF13193">
    <property type="entry name" value="AMP-binding_C"/>
    <property type="match status" value="1"/>
</dbReference>
<evidence type="ECO:0000256" key="14">
    <source>
        <dbReference type="ARBA" id="ARBA00023262"/>
    </source>
</evidence>
<dbReference type="InterPro" id="IPR000477">
    <property type="entry name" value="RT_dom"/>
</dbReference>
<evidence type="ECO:0000256" key="8">
    <source>
        <dbReference type="ARBA" id="ARBA00022840"/>
    </source>
</evidence>
<dbReference type="CDD" id="cd01650">
    <property type="entry name" value="RT_nLTR_like"/>
    <property type="match status" value="1"/>
</dbReference>
<dbReference type="InterPro" id="IPR045851">
    <property type="entry name" value="AMP-bd_C_sf"/>
</dbReference>
<dbReference type="PROSITE" id="PS00455">
    <property type="entry name" value="AMP_BINDING"/>
    <property type="match status" value="1"/>
</dbReference>
<dbReference type="GO" id="GO:0005524">
    <property type="term" value="F:ATP binding"/>
    <property type="evidence" value="ECO:0007669"/>
    <property type="project" value="UniProtKB-KW"/>
</dbReference>
<dbReference type="PROSITE" id="PS50878">
    <property type="entry name" value="RT_POL"/>
    <property type="match status" value="1"/>
</dbReference>
<comment type="cofactor">
    <cofactor evidence="1">
        <name>Mg(2+)</name>
        <dbReference type="ChEBI" id="CHEBI:18420"/>
    </cofactor>
</comment>
<evidence type="ECO:0000256" key="11">
    <source>
        <dbReference type="ARBA" id="ARBA00023033"/>
    </source>
</evidence>
<dbReference type="GO" id="GO:0005777">
    <property type="term" value="C:peroxisome"/>
    <property type="evidence" value="ECO:0007669"/>
    <property type="project" value="UniProtKB-SubCell"/>
</dbReference>
<evidence type="ECO:0000256" key="16">
    <source>
        <dbReference type="SAM" id="MobiDB-lite"/>
    </source>
</evidence>
<evidence type="ECO:0000256" key="10">
    <source>
        <dbReference type="ARBA" id="ARBA00023002"/>
    </source>
</evidence>
<dbReference type="InterPro" id="IPR025110">
    <property type="entry name" value="AMP-bd_C"/>
</dbReference>
<dbReference type="Gene3D" id="3.40.50.980">
    <property type="match status" value="2"/>
</dbReference>
<evidence type="ECO:0000259" key="17">
    <source>
        <dbReference type="PROSITE" id="PS50878"/>
    </source>
</evidence>
<keyword evidence="6" id="KW-0479">Metal-binding</keyword>
<name>A0A8J6LG87_TENMO</name>
<keyword evidence="7" id="KW-0547">Nucleotide-binding</keyword>
<evidence type="ECO:0000256" key="1">
    <source>
        <dbReference type="ARBA" id="ARBA00001946"/>
    </source>
</evidence>
<evidence type="ECO:0000256" key="12">
    <source>
        <dbReference type="ARBA" id="ARBA00023140"/>
    </source>
</evidence>
<dbReference type="EMBL" id="JABDTM020018161">
    <property type="protein sequence ID" value="KAH0818228.1"/>
    <property type="molecule type" value="Genomic_DNA"/>
</dbReference>
<keyword evidence="10" id="KW-0560">Oxidoreductase</keyword>
<dbReference type="InterPro" id="IPR020845">
    <property type="entry name" value="AMP-binding_CS"/>
</dbReference>
<proteinExistence type="inferred from homology"/>
<dbReference type="Pfam" id="PF00501">
    <property type="entry name" value="AMP-binding"/>
    <property type="match status" value="1"/>
</dbReference>
<keyword evidence="12" id="KW-0576">Peroxisome</keyword>
<organism evidence="18 19">
    <name type="scientific">Tenebrio molitor</name>
    <name type="common">Yellow mealworm beetle</name>
    <dbReference type="NCBI Taxonomy" id="7067"/>
    <lineage>
        <taxon>Eukaryota</taxon>
        <taxon>Metazoa</taxon>
        <taxon>Ecdysozoa</taxon>
        <taxon>Arthropoda</taxon>
        <taxon>Hexapoda</taxon>
        <taxon>Insecta</taxon>
        <taxon>Pterygota</taxon>
        <taxon>Neoptera</taxon>
        <taxon>Endopterygota</taxon>
        <taxon>Coleoptera</taxon>
        <taxon>Polyphaga</taxon>
        <taxon>Cucujiformia</taxon>
        <taxon>Tenebrionidae</taxon>
        <taxon>Tenebrio</taxon>
    </lineage>
</organism>
<dbReference type="InterPro" id="IPR000873">
    <property type="entry name" value="AMP-dep_synth/lig_dom"/>
</dbReference>
<dbReference type="Proteomes" id="UP000719412">
    <property type="component" value="Unassembled WGS sequence"/>
</dbReference>
<dbReference type="InterPro" id="IPR043502">
    <property type="entry name" value="DNA/RNA_pol_sf"/>
</dbReference>
<accession>A0A8J6LG87</accession>
<dbReference type="PANTHER" id="PTHR24096:SF423">
    <property type="entry name" value="GM05240P"/>
    <property type="match status" value="1"/>
</dbReference>
<evidence type="ECO:0000256" key="9">
    <source>
        <dbReference type="ARBA" id="ARBA00022842"/>
    </source>
</evidence>
<keyword evidence="8" id="KW-0067">ATP-binding</keyword>
<dbReference type="Gene3D" id="2.30.38.10">
    <property type="entry name" value="Luciferase, Domain 3"/>
    <property type="match status" value="1"/>
</dbReference>
<comment type="similarity">
    <text evidence="3">Belongs to the ATP-dependent AMP-binding enzyme family.</text>
</comment>
<dbReference type="GO" id="GO:0008218">
    <property type="term" value="P:bioluminescence"/>
    <property type="evidence" value="ECO:0007669"/>
    <property type="project" value="UniProtKB-KW"/>
</dbReference>
<evidence type="ECO:0000256" key="5">
    <source>
        <dbReference type="ARBA" id="ARBA00019043"/>
    </source>
</evidence>
<feature type="domain" description="Reverse transcriptase" evidence="17">
    <location>
        <begin position="229"/>
        <end position="478"/>
    </location>
</feature>
<reference evidence="18" key="1">
    <citation type="journal article" date="2020" name="J Insects Food Feed">
        <title>The yellow mealworm (Tenebrio molitor) genome: a resource for the emerging insects as food and feed industry.</title>
        <authorList>
            <person name="Eriksson T."/>
            <person name="Andere A."/>
            <person name="Kelstrup H."/>
            <person name="Emery V."/>
            <person name="Picard C."/>
        </authorList>
    </citation>
    <scope>NUCLEOTIDE SEQUENCE</scope>
    <source>
        <strain evidence="18">Stoneville</strain>
        <tissue evidence="18">Whole head</tissue>
    </source>
</reference>
<comment type="catalytic activity">
    <reaction evidence="15">
        <text>firefly D-luciferin + ATP + O2 = firefly oxyluciferin + hnu + AMP + CO2 + diphosphate</text>
        <dbReference type="Rhea" id="RHEA:10732"/>
        <dbReference type="ChEBI" id="CHEBI:15379"/>
        <dbReference type="ChEBI" id="CHEBI:16526"/>
        <dbReference type="ChEBI" id="CHEBI:16792"/>
        <dbReference type="ChEBI" id="CHEBI:30212"/>
        <dbReference type="ChEBI" id="CHEBI:30616"/>
        <dbReference type="ChEBI" id="CHEBI:33019"/>
        <dbReference type="ChEBI" id="CHEBI:58038"/>
        <dbReference type="ChEBI" id="CHEBI:456215"/>
        <dbReference type="EC" id="1.13.12.7"/>
    </reaction>
</comment>
<keyword evidence="9" id="KW-0460">Magnesium</keyword>
<evidence type="ECO:0000256" key="15">
    <source>
        <dbReference type="ARBA" id="ARBA00048497"/>
    </source>
</evidence>
<comment type="subcellular location">
    <subcellularLocation>
        <location evidence="2">Peroxisome</location>
    </subcellularLocation>
</comment>
<keyword evidence="19" id="KW-1185">Reference proteome</keyword>
<reference evidence="18" key="2">
    <citation type="submission" date="2021-08" db="EMBL/GenBank/DDBJ databases">
        <authorList>
            <person name="Eriksson T."/>
        </authorList>
    </citation>
    <scope>NUCLEOTIDE SEQUENCE</scope>
    <source>
        <strain evidence="18">Stoneville</strain>
        <tissue evidence="18">Whole head</tissue>
    </source>
</reference>
<gene>
    <name evidence="18" type="ORF">GEV33_004565</name>
</gene>
<evidence type="ECO:0000313" key="18">
    <source>
        <dbReference type="EMBL" id="KAH0818228.1"/>
    </source>
</evidence>
<feature type="region of interest" description="Disordered" evidence="16">
    <location>
        <begin position="968"/>
        <end position="997"/>
    </location>
</feature>
<sequence length="997" mass="112146">MSSASDTQNQLTEVLNSTAKKLNLKKFSLELNLNTLKGDGFMGDFYKVSIIDDDTKKRYDLVIKKAPTEKIRREEICPAFKKFEEDHGISKPFASVPEYLFSDGQLGKEIIVLKDITKEGFVLREKDLLLDDNHARLIFKIYGHFHAISFCLKDQKPDEFSRLTKLFLNVWNQFFEKGSFLHIIKSQVETAYEALDSREHAEIKIIPIMTEFCLNADALVQPLLHIFKLSFQSSSLPSEWLKALVTPIYKKGDKTLASNYRPISLTSICCKLMERIISKQLTEFALNHNVIPKEQHGFLPGRSVFTCHLHCLNKWTSDLDNSRPVDVVYLDFEKAFDRVPHRRLLLKLQHFGVRGLMLRWIQAFLSNRTFSVKVRDSKSYDCTVASGVSQGSVLGPLLFVIYISDLNSIIDVDHVFFADDGKLYGNPSSQFQSIQDSLRNIEKCEVLHLGKNNPHLAYVINNKNLKEVESHNDLGVIVNQNLSWSDHVDAVTGQSLSYKEILAATCSLANSLIKSGYGRNTIITICSENCKQFFIPVIAALYIGAVIAPINHNYTKTEMIHCLNISKPTVVFCSRQVCGKFIDLKKKLEFIDRIITIDGDSRVGEVESLDSLIKNCLRGSTSLYECPMAEVPIGEQVAFIMCSSGTTGLPKGVMITHLNVIAKFMQNNDPRYQNQQGGRCTFGVLPFYHSYGMFVSLNSIYRKIKIVVVKRFEENVFLSTIEKYRITSLSLVPPLAVFLAKSPLVKDYDLSSVTEVSCGAAPLSKNIEEILKNKLNIKSVRQAYGLTETTIGVVGMPLGCEKFGSSGKVLPYMLCKIRNPDTGESLGPNQIGELCFKGPVVMKGYYDNEQATRESFTSDGWLLTGDLAYYDDEEYFYVVDRLKELIKYKGFQVAPAELEALLLTNPKIRDAAVVGVPDEDAGELPLAFVVADSGAVLTEVEVKQFIEGENIFLVVFYSIVHKYRDIPAPPNKQTSSPGSYQRLSANHEQVVPSHEEK</sequence>
<dbReference type="PANTHER" id="PTHR24096">
    <property type="entry name" value="LONG-CHAIN-FATTY-ACID--COA LIGASE"/>
    <property type="match status" value="1"/>
</dbReference>
<evidence type="ECO:0000256" key="4">
    <source>
        <dbReference type="ARBA" id="ARBA00012532"/>
    </source>
</evidence>
<evidence type="ECO:0000256" key="7">
    <source>
        <dbReference type="ARBA" id="ARBA00022741"/>
    </source>
</evidence>
<comment type="caution">
    <text evidence="18">The sequence shown here is derived from an EMBL/GenBank/DDBJ whole genome shotgun (WGS) entry which is preliminary data.</text>
</comment>
<dbReference type="GO" id="GO:0046872">
    <property type="term" value="F:metal ion binding"/>
    <property type="evidence" value="ECO:0007669"/>
    <property type="project" value="UniProtKB-KW"/>
</dbReference>
<keyword evidence="13" id="KW-0455">Luminescence</keyword>